<dbReference type="PANTHER" id="PTHR42684:SF3">
    <property type="entry name" value="ADENOSYLMETHIONINE-8-AMINO-7-OXONONANOATE AMINOTRANSFERASE"/>
    <property type="match status" value="1"/>
</dbReference>
<dbReference type="Gene3D" id="3.90.1150.10">
    <property type="entry name" value="Aspartate Aminotransferase, domain 1"/>
    <property type="match status" value="1"/>
</dbReference>
<dbReference type="Proteomes" id="UP001549036">
    <property type="component" value="Unassembled WGS sequence"/>
</dbReference>
<accession>A0ABV2HXF8</accession>
<protein>
    <submittedName>
        <fullName evidence="6">Adenosylmethionine-8-amino-7-oxononanoate aminotransferase</fullName>
    </submittedName>
</protein>
<dbReference type="Gene3D" id="3.40.640.10">
    <property type="entry name" value="Type I PLP-dependent aspartate aminotransferase-like (Major domain)"/>
    <property type="match status" value="1"/>
</dbReference>
<dbReference type="GO" id="GO:0008483">
    <property type="term" value="F:transaminase activity"/>
    <property type="evidence" value="ECO:0007669"/>
    <property type="project" value="UniProtKB-KW"/>
</dbReference>
<organism evidence="6 7">
    <name type="scientific">Mesorhizobium shonense</name>
    <dbReference type="NCBI Taxonomy" id="1209948"/>
    <lineage>
        <taxon>Bacteria</taxon>
        <taxon>Pseudomonadati</taxon>
        <taxon>Pseudomonadota</taxon>
        <taxon>Alphaproteobacteria</taxon>
        <taxon>Hyphomicrobiales</taxon>
        <taxon>Phyllobacteriaceae</taxon>
        <taxon>Mesorhizobium</taxon>
    </lineage>
</organism>
<dbReference type="EMBL" id="JBEPLM010000009">
    <property type="protein sequence ID" value="MET3595059.1"/>
    <property type="molecule type" value="Genomic_DNA"/>
</dbReference>
<evidence type="ECO:0000256" key="2">
    <source>
        <dbReference type="ARBA" id="ARBA00022679"/>
    </source>
</evidence>
<evidence type="ECO:0000313" key="6">
    <source>
        <dbReference type="EMBL" id="MET3595059.1"/>
    </source>
</evidence>
<keyword evidence="7" id="KW-1185">Reference proteome</keyword>
<comment type="similarity">
    <text evidence="4">Belongs to the class-III pyridoxal-phosphate-dependent aminotransferase family.</text>
</comment>
<dbReference type="PANTHER" id="PTHR42684">
    <property type="entry name" value="ADENOSYLMETHIONINE-8-AMINO-7-OXONONANOATE AMINOTRANSFERASE"/>
    <property type="match status" value="1"/>
</dbReference>
<dbReference type="RefSeq" id="WP_354416338.1">
    <property type="nucleotide sequence ID" value="NZ_JBEPLM010000009.1"/>
</dbReference>
<feature type="region of interest" description="Disordered" evidence="5">
    <location>
        <begin position="1"/>
        <end position="25"/>
    </location>
</feature>
<name>A0ABV2HXF8_9HYPH</name>
<reference evidence="6 7" key="1">
    <citation type="submission" date="2024-06" db="EMBL/GenBank/DDBJ databases">
        <title>Genomic Encyclopedia of Type Strains, Phase IV (KMG-IV): sequencing the most valuable type-strain genomes for metagenomic binning, comparative biology and taxonomic classification.</title>
        <authorList>
            <person name="Goeker M."/>
        </authorList>
    </citation>
    <scope>NUCLEOTIDE SEQUENCE [LARGE SCALE GENOMIC DNA]</scope>
    <source>
        <strain evidence="6 7">DSM 29846</strain>
    </source>
</reference>
<evidence type="ECO:0000256" key="1">
    <source>
        <dbReference type="ARBA" id="ARBA00022576"/>
    </source>
</evidence>
<keyword evidence="2" id="KW-0808">Transferase</keyword>
<sequence>MSHMLPFTDPRSAEGRNPKTMVSGRGCHVTDTEGNEYLDAVAGLWCASLGFSNERLVEAASKQLSTLPYYHSFLGRTAAVTDALARKLTEKLPVGMTKIFFGSSGSEAVDTAVKLTHFYQNARGKPEKKRVVARQGAYHGSGALSAGLTGLDYCHIGFDLPGAMVLRTGRPHYFGDAEPGESETAFSRRRARELDALIVEAGPESVAAFIGEPVMGSGGVVPPPDGYWEAVQEVLARHDVLLIADEVITGFGRTGSWFASQRYGLRPAMLTMAKQMTGAYFPMSALALESNVAEVIEKHAHELGTLGHGFTYGGHPVGAAVALEAVRIYEEMDLPNHVADRSNALNAALAPIKANPRVGNVRVIGLMAGVELVDGRDPATKLARRVADEAERRGVLFRVIGPILGISPPYVVSDAEVELIGRTLVESLDAAVRAEGY</sequence>
<evidence type="ECO:0000256" key="4">
    <source>
        <dbReference type="RuleBase" id="RU003560"/>
    </source>
</evidence>
<dbReference type="SUPFAM" id="SSF53383">
    <property type="entry name" value="PLP-dependent transferases"/>
    <property type="match status" value="1"/>
</dbReference>
<dbReference type="PIRSF" id="PIRSF000521">
    <property type="entry name" value="Transaminase_4ab_Lys_Orn"/>
    <property type="match status" value="1"/>
</dbReference>
<dbReference type="InterPro" id="IPR015424">
    <property type="entry name" value="PyrdxlP-dep_Trfase"/>
</dbReference>
<dbReference type="NCBIfam" id="NF004767">
    <property type="entry name" value="PRK06105.1"/>
    <property type="match status" value="1"/>
</dbReference>
<dbReference type="Pfam" id="PF00202">
    <property type="entry name" value="Aminotran_3"/>
    <property type="match status" value="1"/>
</dbReference>
<proteinExistence type="inferred from homology"/>
<evidence type="ECO:0000256" key="5">
    <source>
        <dbReference type="SAM" id="MobiDB-lite"/>
    </source>
</evidence>
<dbReference type="InterPro" id="IPR015422">
    <property type="entry name" value="PyrdxlP-dep_Trfase_small"/>
</dbReference>
<gene>
    <name evidence="6" type="ORF">ABID26_004471</name>
</gene>
<keyword evidence="1 6" id="KW-0032">Aminotransferase</keyword>
<dbReference type="InterPro" id="IPR015421">
    <property type="entry name" value="PyrdxlP-dep_Trfase_major"/>
</dbReference>
<evidence type="ECO:0000256" key="3">
    <source>
        <dbReference type="ARBA" id="ARBA00022898"/>
    </source>
</evidence>
<keyword evidence="3 4" id="KW-0663">Pyridoxal phosphate</keyword>
<comment type="caution">
    <text evidence="6">The sequence shown here is derived from an EMBL/GenBank/DDBJ whole genome shotgun (WGS) entry which is preliminary data.</text>
</comment>
<evidence type="ECO:0000313" key="7">
    <source>
        <dbReference type="Proteomes" id="UP001549036"/>
    </source>
</evidence>
<dbReference type="InterPro" id="IPR005814">
    <property type="entry name" value="Aminotrans_3"/>
</dbReference>
<dbReference type="CDD" id="cd00610">
    <property type="entry name" value="OAT_like"/>
    <property type="match status" value="1"/>
</dbReference>